<dbReference type="Proteomes" id="UP000799118">
    <property type="component" value="Unassembled WGS sequence"/>
</dbReference>
<evidence type="ECO:0000313" key="3">
    <source>
        <dbReference type="Proteomes" id="UP000799118"/>
    </source>
</evidence>
<evidence type="ECO:0000256" key="1">
    <source>
        <dbReference type="SAM" id="MobiDB-lite"/>
    </source>
</evidence>
<protein>
    <submittedName>
        <fullName evidence="2">Uncharacterized protein</fullName>
    </submittedName>
</protein>
<feature type="region of interest" description="Disordered" evidence="1">
    <location>
        <begin position="582"/>
        <end position="617"/>
    </location>
</feature>
<name>A0A6A4GK86_9AGAR</name>
<evidence type="ECO:0000313" key="2">
    <source>
        <dbReference type="EMBL" id="KAE9385757.1"/>
    </source>
</evidence>
<sequence>MSILLEYDAYFQLILTFFPVIAHFCPNDSLHFSNGDSTPGDPTPALNTLLLLLVDPPPIQHCPSYLTSRSPFILAIQALGRLMIISDGRAQQRQGDSLGELGGGLSNTSPGIGRAPARAAAALYRSPLRALSPPLLPITSVSSTVAVTSTPTSVASSVEHFPLYTIVIDVTGFCWTVRSSLLTLTLGLLSGSIPKKDAGFALLRGLFSLSLRFRLWRCTSRNRYGTFDVTRIEGHDLYLFLDVQSTSTSDKVGKVGDNGDSNDNGEGSEDEDLWEGGERDEENDEEIEQESEKFLAAFLEMIALIAADNDQGKSALVGVRAAEIDKIDDGIGNAFPSAKGGTAGKGNDQARAASVTTTGNTPYKVIIPGLPTLPGYQCTRPEAEVASASTAAELMTIKANLLQGASVKMDINDQGTPSQMGRSSITTTKSQKCHLRRSKTKHPLSFESDRTDMFNAQSKQTKVNYSDNEPRVPSEHKKAQLRDPMFNNFLQAIDVPSVANFEGQPPSAILAASNYHTIEYLDQLLKARLHANRAEQSRHIAKRAFTALAAKHADDIRTPATNEERIFMARYREVHCLNTKNQATAESATAASSSAGPSGTSEAHATHPAPTPTEVPVQTSTVMVGTIPITVTAPSIVPEGPEEDMQSTFSA</sequence>
<organism evidence="2 3">
    <name type="scientific">Gymnopus androsaceus JB14</name>
    <dbReference type="NCBI Taxonomy" id="1447944"/>
    <lineage>
        <taxon>Eukaryota</taxon>
        <taxon>Fungi</taxon>
        <taxon>Dikarya</taxon>
        <taxon>Basidiomycota</taxon>
        <taxon>Agaricomycotina</taxon>
        <taxon>Agaricomycetes</taxon>
        <taxon>Agaricomycetidae</taxon>
        <taxon>Agaricales</taxon>
        <taxon>Marasmiineae</taxon>
        <taxon>Omphalotaceae</taxon>
        <taxon>Gymnopus</taxon>
    </lineage>
</organism>
<gene>
    <name evidence="2" type="ORF">BT96DRAFT_949614</name>
</gene>
<feature type="compositionally biased region" description="Acidic residues" evidence="1">
    <location>
        <begin position="266"/>
        <end position="289"/>
    </location>
</feature>
<proteinExistence type="predicted"/>
<accession>A0A6A4GK86</accession>
<feature type="region of interest" description="Disordered" evidence="1">
    <location>
        <begin position="249"/>
        <end position="290"/>
    </location>
</feature>
<dbReference type="EMBL" id="ML769948">
    <property type="protein sequence ID" value="KAE9385757.1"/>
    <property type="molecule type" value="Genomic_DNA"/>
</dbReference>
<reference evidence="2" key="1">
    <citation type="journal article" date="2019" name="Environ. Microbiol.">
        <title>Fungal ecological strategies reflected in gene transcription - a case study of two litter decomposers.</title>
        <authorList>
            <person name="Barbi F."/>
            <person name="Kohler A."/>
            <person name="Barry K."/>
            <person name="Baskaran P."/>
            <person name="Daum C."/>
            <person name="Fauchery L."/>
            <person name="Ihrmark K."/>
            <person name="Kuo A."/>
            <person name="LaButti K."/>
            <person name="Lipzen A."/>
            <person name="Morin E."/>
            <person name="Grigoriev I.V."/>
            <person name="Henrissat B."/>
            <person name="Lindahl B."/>
            <person name="Martin F."/>
        </authorList>
    </citation>
    <scope>NUCLEOTIDE SEQUENCE</scope>
    <source>
        <strain evidence="2">JB14</strain>
    </source>
</reference>
<keyword evidence="3" id="KW-1185">Reference proteome</keyword>
<feature type="compositionally biased region" description="Low complexity" evidence="1">
    <location>
        <begin position="583"/>
        <end position="603"/>
    </location>
</feature>
<dbReference type="AlphaFoldDB" id="A0A6A4GK86"/>